<dbReference type="Proteomes" id="UP000037507">
    <property type="component" value="Unassembled WGS sequence"/>
</dbReference>
<evidence type="ECO:0000259" key="1">
    <source>
        <dbReference type="Pfam" id="PF01796"/>
    </source>
</evidence>
<proteinExistence type="predicted"/>
<gene>
    <name evidence="4" type="ORF">H663_015720</name>
</gene>
<dbReference type="InterPro" id="IPR016039">
    <property type="entry name" value="Thiolase-like"/>
</dbReference>
<feature type="domain" description="ChsH2 rubredoxin-like zinc ribbon" evidence="2">
    <location>
        <begin position="14"/>
        <end position="48"/>
    </location>
</feature>
<dbReference type="Pfam" id="PF12172">
    <property type="entry name" value="zf-ChsH2"/>
    <property type="match status" value="1"/>
</dbReference>
<evidence type="ECO:0000313" key="4">
    <source>
        <dbReference type="EMBL" id="PVE41778.1"/>
    </source>
</evidence>
<dbReference type="GO" id="GO:0016746">
    <property type="term" value="F:acyltransferase activity"/>
    <property type="evidence" value="ECO:0007669"/>
    <property type="project" value="InterPro"/>
</dbReference>
<evidence type="ECO:0000259" key="3">
    <source>
        <dbReference type="Pfam" id="PF22691"/>
    </source>
</evidence>
<dbReference type="SUPFAM" id="SSF53901">
    <property type="entry name" value="Thiolase-like"/>
    <property type="match status" value="2"/>
</dbReference>
<dbReference type="InterPro" id="IPR012340">
    <property type="entry name" value="NA-bd_OB-fold"/>
</dbReference>
<dbReference type="CDD" id="cd00829">
    <property type="entry name" value="SCP-x_thiolase"/>
    <property type="match status" value="1"/>
</dbReference>
<feature type="domain" description="Thiolase C-terminal" evidence="3">
    <location>
        <begin position="390"/>
        <end position="533"/>
    </location>
</feature>
<name>A0A2T7UAU3_9BURK</name>
<protein>
    <recommendedName>
        <fullName evidence="6">Thiolase</fullName>
    </recommendedName>
</protein>
<dbReference type="Pfam" id="PF01796">
    <property type="entry name" value="OB_ChsH2_C"/>
    <property type="match status" value="1"/>
</dbReference>
<evidence type="ECO:0000313" key="5">
    <source>
        <dbReference type="Proteomes" id="UP000037507"/>
    </source>
</evidence>
<sequence>MSDNAKGVLAQHQAALDEGHFMVQHCKGCDQHIYFPREVCPHCGSNDLSLVPPSGLGTVYSVTTVRRKPDAGGDYNVCLIDLDEGVRLMSRVDMDPVDAVQVGQRVQARVAVDKGQGMVVFDPVSTAAASAKPVPRGPAASAAVHSSTGLKALRGSAAIAGVATFGCGEATGFSEMEVLARAAHAAVADAGLKMSDIDGLCTASVLSTMWPMPVTEYLGINPRYINGTMLGGSSFVAHLLPAMMALQSGQCNAVLVCYGSTQRTSTFGRAEIAQARRVMDPQPYETPYAPMQPLSAYALATRRHMHQYGTTRRQLAEVAVAARAWAQRNPEAFMRDPLSIDDVLKARMVSDPLSVRDCCLVTDGGGAFVLVRADRARDLPKKPVYVLGNATANWNRQISAMHDLTVTAASQSGREAFAMAGLTPADMGVVQLYDAFTINTLMFLEDLGFCKKGEAGAFVEGGGIAPGGHLPVNTNGGGLSCTHPGMYGIFTLIEAVRQLRGEGGERQVSGVQTALAHGNGGTLSSQSTAILGTFETL</sequence>
<accession>A0A2T7UAU3</accession>
<feature type="domain" description="ChsH2 C-terminal OB-fold" evidence="1">
    <location>
        <begin position="51"/>
        <end position="110"/>
    </location>
</feature>
<dbReference type="NCBIfam" id="NF004811">
    <property type="entry name" value="PRK06158.1"/>
    <property type="match status" value="1"/>
</dbReference>
<dbReference type="InterPro" id="IPR022002">
    <property type="entry name" value="ChsH2_Znr"/>
</dbReference>
<reference evidence="4" key="1">
    <citation type="submission" date="2017-04" db="EMBL/GenBank/DDBJ databases">
        <title>Unexpected and diverse lifestyles within the genus Limnohabitans.</title>
        <authorList>
            <person name="Kasalicky V."/>
            <person name="Mehrshad M."/>
            <person name="Andrei S.-A."/>
            <person name="Salcher M."/>
            <person name="Kratochvilova H."/>
            <person name="Simek K."/>
            <person name="Ghai R."/>
        </authorList>
    </citation>
    <scope>NUCLEOTIDE SEQUENCE [LARGE SCALE GENOMIC DNA]</scope>
    <source>
        <strain evidence="4">II-D5</strain>
    </source>
</reference>
<dbReference type="InterPro" id="IPR002878">
    <property type="entry name" value="ChsH2_C"/>
</dbReference>
<dbReference type="PANTHER" id="PTHR42870:SF1">
    <property type="entry name" value="NON-SPECIFIC LIPID-TRANSFER PROTEIN-LIKE 2"/>
    <property type="match status" value="1"/>
</dbReference>
<dbReference type="STRING" id="1293045.H663_11815"/>
<comment type="caution">
    <text evidence="4">The sequence shown here is derived from an EMBL/GenBank/DDBJ whole genome shotgun (WGS) entry which is preliminary data.</text>
</comment>
<dbReference type="Pfam" id="PF22691">
    <property type="entry name" value="Thiolase_C_1"/>
    <property type="match status" value="1"/>
</dbReference>
<dbReference type="EMBL" id="LFYT02000024">
    <property type="protein sequence ID" value="PVE41778.1"/>
    <property type="molecule type" value="Genomic_DNA"/>
</dbReference>
<evidence type="ECO:0008006" key="6">
    <source>
        <dbReference type="Google" id="ProtNLM"/>
    </source>
</evidence>
<dbReference type="Gene3D" id="3.40.47.10">
    <property type="match status" value="1"/>
</dbReference>
<dbReference type="Gene3D" id="6.10.30.10">
    <property type="match status" value="1"/>
</dbReference>
<dbReference type="OrthoDB" id="9790314at2"/>
<dbReference type="AlphaFoldDB" id="A0A2T7UAU3"/>
<keyword evidence="5" id="KW-1185">Reference proteome</keyword>
<dbReference type="SUPFAM" id="SSF50249">
    <property type="entry name" value="Nucleic acid-binding proteins"/>
    <property type="match status" value="1"/>
</dbReference>
<dbReference type="InterPro" id="IPR055140">
    <property type="entry name" value="Thiolase_C_2"/>
</dbReference>
<dbReference type="PANTHER" id="PTHR42870">
    <property type="entry name" value="ACETYL-COA C-ACETYLTRANSFERASE"/>
    <property type="match status" value="1"/>
</dbReference>
<organism evidence="4 5">
    <name type="scientific">Limnohabitans planktonicus II-D5</name>
    <dbReference type="NCBI Taxonomy" id="1293045"/>
    <lineage>
        <taxon>Bacteria</taxon>
        <taxon>Pseudomonadati</taxon>
        <taxon>Pseudomonadota</taxon>
        <taxon>Betaproteobacteria</taxon>
        <taxon>Burkholderiales</taxon>
        <taxon>Comamonadaceae</taxon>
        <taxon>Limnohabitans</taxon>
    </lineage>
</organism>
<evidence type="ECO:0000259" key="2">
    <source>
        <dbReference type="Pfam" id="PF12172"/>
    </source>
</evidence>